<reference evidence="3" key="1">
    <citation type="submission" date="2015-10" db="EMBL/GenBank/DDBJ databases">
        <title>Daphnia magna gene sets from two clonal populations assembled and annotated with EvidentialGene.</title>
        <authorList>
            <person name="Gilbert D."/>
            <person name="Podicheti R."/>
            <person name="Orsini L."/>
            <person name="Colbourne J."/>
            <person name="Pfrender M."/>
        </authorList>
    </citation>
    <scope>NUCLEOTIDE SEQUENCE</scope>
</reference>
<sequence>MARCAIILALIVSAAASALPAAREKTAPYCDPAQCVLPDCRCSSLDIPGGLTPAETPQTVLITYDDAVNVLNFLNYTNLIFNRANPNGCNIKATYFLSHEYNNYTLVNDIYNRGHEIASHSITHRTNQDFWLANNEENWDKELADMRTMIEYYAGIPQSAIKGTRAPFLLNGGDTMWSSLSKNGFEWDCSWPTRNYVDPGMWPYTLDFLSQQDCQIGVCPVESYPGKWVVPMIDLFDASGNPCAMVDTCIVGDTADDVYNLLMTNFMRHYEGNRSPYGLFLHAAWLLDTNHLNGYRRFLDSLTTKDDVYLVSISQLLDWVKSPTPLSQIDAFAPWRCDTPITSIPCNERRCAYDGTKTPFGSERIMSMCNRQCPFFYPWYENIYGSNPPTPWVP</sequence>
<dbReference type="Proteomes" id="UP000076858">
    <property type="component" value="Unassembled WGS sequence"/>
</dbReference>
<dbReference type="AlphaFoldDB" id="A0A0P5ZVM8"/>
<dbReference type="STRING" id="35525.A0A0P5ZVM8"/>
<dbReference type="GO" id="GO:0016810">
    <property type="term" value="F:hydrolase activity, acting on carbon-nitrogen (but not peptide) bonds"/>
    <property type="evidence" value="ECO:0007669"/>
    <property type="project" value="InterPro"/>
</dbReference>
<keyword evidence="1" id="KW-0732">Signal</keyword>
<reference evidence="3" key="2">
    <citation type="submission" date="2015-10" db="EMBL/GenBank/DDBJ databases">
        <authorList>
            <person name="Gilbert D.G."/>
        </authorList>
    </citation>
    <scope>NUCLEOTIDE SEQUENCE</scope>
</reference>
<proteinExistence type="predicted"/>
<protein>
    <submittedName>
        <fullName evidence="3 4">Chitin deacetylase 9</fullName>
    </submittedName>
</protein>
<dbReference type="OrthoDB" id="504708at2759"/>
<dbReference type="EMBL" id="GDIP01201838">
    <property type="protein sequence ID" value="JAJ21564.1"/>
    <property type="molecule type" value="Transcribed_RNA"/>
</dbReference>
<dbReference type="CDD" id="cd10975">
    <property type="entry name" value="CE4_CDA_like_2"/>
    <property type="match status" value="1"/>
</dbReference>
<dbReference type="InterPro" id="IPR011330">
    <property type="entry name" value="Glyco_hydro/deAcase_b/a-brl"/>
</dbReference>
<organism evidence="4 5">
    <name type="scientific">Daphnia magna</name>
    <dbReference type="NCBI Taxonomy" id="35525"/>
    <lineage>
        <taxon>Eukaryota</taxon>
        <taxon>Metazoa</taxon>
        <taxon>Ecdysozoa</taxon>
        <taxon>Arthropoda</taxon>
        <taxon>Crustacea</taxon>
        <taxon>Branchiopoda</taxon>
        <taxon>Diplostraca</taxon>
        <taxon>Cladocera</taxon>
        <taxon>Anomopoda</taxon>
        <taxon>Daphniidae</taxon>
        <taxon>Daphnia</taxon>
    </lineage>
</organism>
<dbReference type="SUPFAM" id="SSF88713">
    <property type="entry name" value="Glycoside hydrolase/deacetylase"/>
    <property type="match status" value="1"/>
</dbReference>
<dbReference type="GO" id="GO:0005975">
    <property type="term" value="P:carbohydrate metabolic process"/>
    <property type="evidence" value="ECO:0007669"/>
    <property type="project" value="InterPro"/>
</dbReference>
<evidence type="ECO:0000313" key="3">
    <source>
        <dbReference type="EMBL" id="JAJ21564.1"/>
    </source>
</evidence>
<dbReference type="PANTHER" id="PTHR45985">
    <property type="match status" value="1"/>
</dbReference>
<accession>A0A0P5ZVM8</accession>
<dbReference type="Gene3D" id="3.20.20.370">
    <property type="entry name" value="Glycoside hydrolase/deacetylase"/>
    <property type="match status" value="1"/>
</dbReference>
<dbReference type="Pfam" id="PF01522">
    <property type="entry name" value="Polysacc_deac_1"/>
    <property type="match status" value="1"/>
</dbReference>
<feature type="domain" description="NodB homology" evidence="2">
    <location>
        <begin position="56"/>
        <end position="184"/>
    </location>
</feature>
<evidence type="ECO:0000313" key="5">
    <source>
        <dbReference type="Proteomes" id="UP000076858"/>
    </source>
</evidence>
<evidence type="ECO:0000313" key="4">
    <source>
        <dbReference type="EMBL" id="KZS21268.1"/>
    </source>
</evidence>
<evidence type="ECO:0000259" key="2">
    <source>
        <dbReference type="Pfam" id="PF01522"/>
    </source>
</evidence>
<gene>
    <name evidence="4" type="ORF">APZ42_011832</name>
</gene>
<feature type="chain" id="PRO_5013463353" evidence="1">
    <location>
        <begin position="17"/>
        <end position="394"/>
    </location>
</feature>
<evidence type="ECO:0000256" key="1">
    <source>
        <dbReference type="SAM" id="SignalP"/>
    </source>
</evidence>
<dbReference type="InterPro" id="IPR002509">
    <property type="entry name" value="NODB_dom"/>
</dbReference>
<feature type="signal peptide" evidence="1">
    <location>
        <begin position="1"/>
        <end position="16"/>
    </location>
</feature>
<keyword evidence="5" id="KW-1185">Reference proteome</keyword>
<reference evidence="4 5" key="3">
    <citation type="submission" date="2016-03" db="EMBL/GenBank/DDBJ databases">
        <title>EvidentialGene: Evidence-directed Construction of Genes on Genomes.</title>
        <authorList>
            <person name="Gilbert D.G."/>
            <person name="Choi J.-H."/>
            <person name="Mockaitis K."/>
            <person name="Colbourne J."/>
            <person name="Pfrender M."/>
        </authorList>
    </citation>
    <scope>NUCLEOTIDE SEQUENCE [LARGE SCALE GENOMIC DNA]</scope>
    <source>
        <strain evidence="4 5">Xinb3</strain>
        <tissue evidence="4">Complete organism</tissue>
    </source>
</reference>
<dbReference type="PANTHER" id="PTHR45985:SF8">
    <property type="entry name" value="CHITIN DEACETYLASE-LIKE 9, ISOFORM A"/>
    <property type="match status" value="1"/>
</dbReference>
<name>A0A0P5ZVM8_9CRUS</name>
<dbReference type="InterPro" id="IPR052740">
    <property type="entry name" value="CE4"/>
</dbReference>
<dbReference type="EMBL" id="LRGB01000027">
    <property type="protein sequence ID" value="KZS21268.1"/>
    <property type="molecule type" value="Genomic_DNA"/>
</dbReference>